<feature type="repeat" description="RCC1" evidence="1">
    <location>
        <begin position="63"/>
        <end position="103"/>
    </location>
</feature>
<dbReference type="Gene3D" id="2.130.10.30">
    <property type="entry name" value="Regulator of chromosome condensation 1/beta-lactamase-inhibitor protein II"/>
    <property type="match status" value="1"/>
</dbReference>
<dbReference type="EMBL" id="CAUYUJ010010002">
    <property type="protein sequence ID" value="CAK0828319.1"/>
    <property type="molecule type" value="Genomic_DNA"/>
</dbReference>
<dbReference type="InterPro" id="IPR000408">
    <property type="entry name" value="Reg_chr_condens"/>
</dbReference>
<dbReference type="PROSITE" id="PS50012">
    <property type="entry name" value="RCC1_3"/>
    <property type="match status" value="2"/>
</dbReference>
<proteinExistence type="predicted"/>
<dbReference type="PANTHER" id="PTHR45982:SF1">
    <property type="entry name" value="REGULATOR OF CHROMOSOME CONDENSATION"/>
    <property type="match status" value="1"/>
</dbReference>
<name>A0ABN9S8V5_9DINO</name>
<dbReference type="InterPro" id="IPR051553">
    <property type="entry name" value="Ran_GTPase-activating"/>
</dbReference>
<dbReference type="SUPFAM" id="SSF50985">
    <property type="entry name" value="RCC1/BLIP-II"/>
    <property type="match status" value="1"/>
</dbReference>
<sequence>MGGGLGLPPQGRGHTALLRNDGTAVACGCKDSGQCDLPASVAGRSYVQVAAGGGHTVLLRCDGTAVACGANVNGQCDLPALLAGLTYVQVAAGGGHTVLLRSDGTAAACGVNVAGQCELPALATGLSYVQVAAGYYHTVLLRSDGTAVACGANDAGQCDLPALVAGLTYVAHLMPTLLLQASLDGDFMQFTTPGGQERYRTRAVPATCLADIYEQLMVEHRSGRFGYGVAQVDVILPGNQRLSGVPARETVANVFGAGPPG</sequence>
<dbReference type="PANTHER" id="PTHR45982">
    <property type="entry name" value="REGULATOR OF CHROMOSOME CONDENSATION"/>
    <property type="match status" value="1"/>
</dbReference>
<dbReference type="PROSITE" id="PS00626">
    <property type="entry name" value="RCC1_2"/>
    <property type="match status" value="3"/>
</dbReference>
<feature type="repeat" description="RCC1" evidence="1">
    <location>
        <begin position="22"/>
        <end position="62"/>
    </location>
</feature>
<evidence type="ECO:0000313" key="2">
    <source>
        <dbReference type="EMBL" id="CAK0828319.1"/>
    </source>
</evidence>
<keyword evidence="3" id="KW-1185">Reference proteome</keyword>
<dbReference type="Proteomes" id="UP001189429">
    <property type="component" value="Unassembled WGS sequence"/>
</dbReference>
<evidence type="ECO:0000256" key="1">
    <source>
        <dbReference type="PROSITE-ProRule" id="PRU00235"/>
    </source>
</evidence>
<organism evidence="2 3">
    <name type="scientific">Prorocentrum cordatum</name>
    <dbReference type="NCBI Taxonomy" id="2364126"/>
    <lineage>
        <taxon>Eukaryota</taxon>
        <taxon>Sar</taxon>
        <taxon>Alveolata</taxon>
        <taxon>Dinophyceae</taxon>
        <taxon>Prorocentrales</taxon>
        <taxon>Prorocentraceae</taxon>
        <taxon>Prorocentrum</taxon>
    </lineage>
</organism>
<accession>A0ABN9S8V5</accession>
<gene>
    <name evidence="2" type="ORF">PCOR1329_LOCUS27566</name>
</gene>
<protein>
    <submittedName>
        <fullName evidence="2">Uncharacterized protein</fullName>
    </submittedName>
</protein>
<dbReference type="Pfam" id="PF13540">
    <property type="entry name" value="RCC1_2"/>
    <property type="match status" value="3"/>
</dbReference>
<dbReference type="InterPro" id="IPR009091">
    <property type="entry name" value="RCC1/BLIP-II"/>
</dbReference>
<reference evidence="2" key="1">
    <citation type="submission" date="2023-10" db="EMBL/GenBank/DDBJ databases">
        <authorList>
            <person name="Chen Y."/>
            <person name="Shah S."/>
            <person name="Dougan E. K."/>
            <person name="Thang M."/>
            <person name="Chan C."/>
        </authorList>
    </citation>
    <scope>NUCLEOTIDE SEQUENCE [LARGE SCALE GENOMIC DNA]</scope>
</reference>
<comment type="caution">
    <text evidence="2">The sequence shown here is derived from an EMBL/GenBank/DDBJ whole genome shotgun (WGS) entry which is preliminary data.</text>
</comment>
<evidence type="ECO:0000313" key="3">
    <source>
        <dbReference type="Proteomes" id="UP001189429"/>
    </source>
</evidence>